<keyword evidence="2 4" id="KW-0238">DNA-binding</keyword>
<accession>R1HQA5</accession>
<dbReference type="GO" id="GO:0003700">
    <property type="term" value="F:DNA-binding transcription factor activity"/>
    <property type="evidence" value="ECO:0007669"/>
    <property type="project" value="TreeGrafter"/>
</dbReference>
<dbReference type="InterPro" id="IPR001647">
    <property type="entry name" value="HTH_TetR"/>
</dbReference>
<evidence type="ECO:0000256" key="4">
    <source>
        <dbReference type="PROSITE-ProRule" id="PRU00335"/>
    </source>
</evidence>
<dbReference type="SUPFAM" id="SSF46689">
    <property type="entry name" value="Homeodomain-like"/>
    <property type="match status" value="1"/>
</dbReference>
<proteinExistence type="predicted"/>
<evidence type="ECO:0000313" key="6">
    <source>
        <dbReference type="EMBL" id="EOD65755.1"/>
    </source>
</evidence>
<comment type="caution">
    <text evidence="6">The sequence shown here is derived from an EMBL/GenBank/DDBJ whole genome shotgun (WGS) entry which is preliminary data.</text>
</comment>
<dbReference type="OrthoDB" id="4746440at2"/>
<evidence type="ECO:0000313" key="7">
    <source>
        <dbReference type="Proteomes" id="UP000014139"/>
    </source>
</evidence>
<organism evidence="6 7">
    <name type="scientific">Amycolatopsis vancoresmycina DSM 44592</name>
    <dbReference type="NCBI Taxonomy" id="1292037"/>
    <lineage>
        <taxon>Bacteria</taxon>
        <taxon>Bacillati</taxon>
        <taxon>Actinomycetota</taxon>
        <taxon>Actinomycetes</taxon>
        <taxon>Pseudonocardiales</taxon>
        <taxon>Pseudonocardiaceae</taxon>
        <taxon>Amycolatopsis</taxon>
    </lineage>
</organism>
<dbReference type="RefSeq" id="WP_003097162.1">
    <property type="nucleotide sequence ID" value="NZ_AOUO01000375.1"/>
</dbReference>
<name>R1HQA5_9PSEU</name>
<reference evidence="6 7" key="1">
    <citation type="submission" date="2013-02" db="EMBL/GenBank/DDBJ databases">
        <title>Draft genome sequence of Amycolatopsis vancoresmycina strain DSM 44592T.</title>
        <authorList>
            <person name="Kumar S."/>
            <person name="Kaur N."/>
            <person name="Kaur C."/>
            <person name="Raghava G.P.S."/>
            <person name="Mayilraj S."/>
        </authorList>
    </citation>
    <scope>NUCLEOTIDE SEQUENCE [LARGE SCALE GENOMIC DNA]</scope>
    <source>
        <strain evidence="6 7">DSM 44592</strain>
    </source>
</reference>
<dbReference type="AlphaFoldDB" id="R1HQA5"/>
<evidence type="ECO:0000256" key="1">
    <source>
        <dbReference type="ARBA" id="ARBA00023015"/>
    </source>
</evidence>
<dbReference type="GO" id="GO:0000976">
    <property type="term" value="F:transcription cis-regulatory region binding"/>
    <property type="evidence" value="ECO:0007669"/>
    <property type="project" value="TreeGrafter"/>
</dbReference>
<feature type="DNA-binding region" description="H-T-H motif" evidence="4">
    <location>
        <begin position="29"/>
        <end position="48"/>
    </location>
</feature>
<keyword evidence="7" id="KW-1185">Reference proteome</keyword>
<dbReference type="EMBL" id="AOUO01000375">
    <property type="protein sequence ID" value="EOD65755.1"/>
    <property type="molecule type" value="Genomic_DNA"/>
</dbReference>
<dbReference type="PROSITE" id="PS01081">
    <property type="entry name" value="HTH_TETR_1"/>
    <property type="match status" value="1"/>
</dbReference>
<dbReference type="Gene3D" id="1.10.357.10">
    <property type="entry name" value="Tetracycline Repressor, domain 2"/>
    <property type="match status" value="1"/>
</dbReference>
<keyword evidence="1" id="KW-0805">Transcription regulation</keyword>
<dbReference type="PRINTS" id="PR00455">
    <property type="entry name" value="HTHTETR"/>
</dbReference>
<dbReference type="Pfam" id="PF00440">
    <property type="entry name" value="TetR_N"/>
    <property type="match status" value="1"/>
</dbReference>
<protein>
    <submittedName>
        <fullName evidence="6">TetR family transcriptional regulator</fullName>
    </submittedName>
</protein>
<dbReference type="PATRIC" id="fig|1292037.4.peg.4739"/>
<feature type="domain" description="HTH tetR-type" evidence="5">
    <location>
        <begin position="6"/>
        <end position="66"/>
    </location>
</feature>
<dbReference type="PANTHER" id="PTHR30055">
    <property type="entry name" value="HTH-TYPE TRANSCRIPTIONAL REGULATOR RUTR"/>
    <property type="match status" value="1"/>
</dbReference>
<gene>
    <name evidence="6" type="ORF">H480_25072</name>
</gene>
<dbReference type="InterPro" id="IPR050109">
    <property type="entry name" value="HTH-type_TetR-like_transc_reg"/>
</dbReference>
<dbReference type="eggNOG" id="COG1309">
    <property type="taxonomic scope" value="Bacteria"/>
</dbReference>
<dbReference type="Proteomes" id="UP000014139">
    <property type="component" value="Unassembled WGS sequence"/>
</dbReference>
<dbReference type="InterPro" id="IPR023772">
    <property type="entry name" value="DNA-bd_HTH_TetR-type_CS"/>
</dbReference>
<sequence length="190" mass="20269">MSRWEPNTRERLLDAALELFGERGYDSVTVAEIAERAGLTKRTFFRHFTDKREVLFAGQEVLSRVFAGAIAAAPASATPAEAVGSALAAAAAEFGPERQERGRRVQAVVAGHSDLRERGLLKRATLTAAMAGALRERGVRDPAAALAAEIGGLAFWTAFARWTATGNEREFAALAAEALEELLAATATLD</sequence>
<evidence type="ECO:0000256" key="3">
    <source>
        <dbReference type="ARBA" id="ARBA00023163"/>
    </source>
</evidence>
<keyword evidence="3" id="KW-0804">Transcription</keyword>
<dbReference type="InterPro" id="IPR009057">
    <property type="entry name" value="Homeodomain-like_sf"/>
</dbReference>
<dbReference type="PROSITE" id="PS50977">
    <property type="entry name" value="HTH_TETR_2"/>
    <property type="match status" value="1"/>
</dbReference>
<evidence type="ECO:0000259" key="5">
    <source>
        <dbReference type="PROSITE" id="PS50977"/>
    </source>
</evidence>
<dbReference type="PANTHER" id="PTHR30055:SF238">
    <property type="entry name" value="MYCOFACTOCIN BIOSYNTHESIS TRANSCRIPTIONAL REGULATOR MFTR-RELATED"/>
    <property type="match status" value="1"/>
</dbReference>
<evidence type="ECO:0000256" key="2">
    <source>
        <dbReference type="ARBA" id="ARBA00023125"/>
    </source>
</evidence>